<comment type="similarity">
    <text evidence="10">Belongs to the DNA photolyase family.</text>
</comment>
<comment type="catalytic activity">
    <reaction evidence="7">
        <text>cyclobutadipyrimidine (in DNA) = 2 pyrimidine residues (in DNA).</text>
        <dbReference type="EC" id="4.1.99.3"/>
    </reaction>
</comment>
<comment type="cofactor">
    <cofactor evidence="8">
        <name>FAD</name>
        <dbReference type="ChEBI" id="CHEBI:57692"/>
    </cofactor>
    <text evidence="8">Binds 1 FAD per subunit.</text>
</comment>
<evidence type="ECO:0000256" key="3">
    <source>
        <dbReference type="ARBA" id="ARBA00014046"/>
    </source>
</evidence>
<dbReference type="InterPro" id="IPR005101">
    <property type="entry name" value="Cryptochr/Photolyase_FAD-bd"/>
</dbReference>
<keyword evidence="15" id="KW-1185">Reference proteome</keyword>
<dbReference type="Gene3D" id="1.25.40.80">
    <property type="match status" value="1"/>
</dbReference>
<evidence type="ECO:0000256" key="4">
    <source>
        <dbReference type="ARBA" id="ARBA00022630"/>
    </source>
</evidence>
<dbReference type="InterPro" id="IPR002081">
    <property type="entry name" value="Cryptochrome/DNA_photolyase_1"/>
</dbReference>
<dbReference type="InterPro" id="IPR006050">
    <property type="entry name" value="DNA_photolyase_N"/>
</dbReference>
<dbReference type="Gene3D" id="3.40.50.620">
    <property type="entry name" value="HUPs"/>
    <property type="match status" value="1"/>
</dbReference>
<organism evidence="13 14">
    <name type="scientific">Acidithiobacillus thiooxidans</name>
    <name type="common">Thiobacillus thiooxidans</name>
    <dbReference type="NCBI Taxonomy" id="930"/>
    <lineage>
        <taxon>Bacteria</taxon>
        <taxon>Pseudomonadati</taxon>
        <taxon>Pseudomonadota</taxon>
        <taxon>Acidithiobacillia</taxon>
        <taxon>Acidithiobacillales</taxon>
        <taxon>Acidithiobacillaceae</taxon>
        <taxon>Acidithiobacillus</taxon>
    </lineage>
</organism>
<feature type="domain" description="Photolyase/cryptochrome alpha/beta" evidence="11">
    <location>
        <begin position="2"/>
        <end position="126"/>
    </location>
</feature>
<dbReference type="Gene3D" id="1.10.579.10">
    <property type="entry name" value="DNA Cyclobutane Dipyrimidine Photolyase, subunit A, domain 3"/>
    <property type="match status" value="1"/>
</dbReference>
<evidence type="ECO:0000256" key="7">
    <source>
        <dbReference type="ARBA" id="ARBA00033999"/>
    </source>
</evidence>
<dbReference type="Pfam" id="PF03441">
    <property type="entry name" value="FAD_binding_7"/>
    <property type="match status" value="1"/>
</dbReference>
<dbReference type="RefSeq" id="WP_024895007.1">
    <property type="nucleotide sequence ID" value="NZ_LWRY01000302.1"/>
</dbReference>
<dbReference type="GO" id="GO:0003904">
    <property type="term" value="F:deoxyribodipyrimidine photo-lyase activity"/>
    <property type="evidence" value="ECO:0007669"/>
    <property type="project" value="UniProtKB-EC"/>
</dbReference>
<protein>
    <recommendedName>
        <fullName evidence="3">Deoxyribodipyrimidine photo-lyase</fullName>
        <ecNumber evidence="2">4.1.99.3</ecNumber>
    </recommendedName>
</protein>
<name>A0A1C2I6K1_ACITH</name>
<dbReference type="EMBL" id="LWSA01000163">
    <property type="protein sequence ID" value="OCX71604.1"/>
    <property type="molecule type" value="Genomic_DNA"/>
</dbReference>
<dbReference type="Proteomes" id="UP000094893">
    <property type="component" value="Unassembled WGS sequence"/>
</dbReference>
<dbReference type="PANTHER" id="PTHR11455">
    <property type="entry name" value="CRYPTOCHROME"/>
    <property type="match status" value="1"/>
</dbReference>
<dbReference type="PROSITE" id="PS00691">
    <property type="entry name" value="DNA_PHOTOLYASES_1_2"/>
    <property type="match status" value="1"/>
</dbReference>
<dbReference type="InterPro" id="IPR014729">
    <property type="entry name" value="Rossmann-like_a/b/a_fold"/>
</dbReference>
<feature type="binding site" evidence="8">
    <location>
        <begin position="372"/>
        <end position="374"/>
    </location>
    <ligand>
        <name>FAD</name>
        <dbReference type="ChEBI" id="CHEBI:57692"/>
    </ligand>
</feature>
<dbReference type="InterPro" id="IPR018394">
    <property type="entry name" value="DNA_photolyase_1_CS_C"/>
</dbReference>
<dbReference type="OrthoDB" id="5288262at2"/>
<keyword evidence="13" id="KW-0456">Lyase</keyword>
<evidence type="ECO:0000256" key="2">
    <source>
        <dbReference type="ARBA" id="ARBA00013149"/>
    </source>
</evidence>
<evidence type="ECO:0000256" key="5">
    <source>
        <dbReference type="ARBA" id="ARBA00022827"/>
    </source>
</evidence>
<evidence type="ECO:0000256" key="1">
    <source>
        <dbReference type="ARBA" id="ARBA00001932"/>
    </source>
</evidence>
<feature type="site" description="Electron transfer via tryptophanyl radical" evidence="9">
    <location>
        <position position="306"/>
    </location>
</feature>
<dbReference type="Proteomes" id="UP000095008">
    <property type="component" value="Unassembled WGS sequence"/>
</dbReference>
<evidence type="ECO:0000256" key="6">
    <source>
        <dbReference type="ARBA" id="ARBA00022991"/>
    </source>
</evidence>
<dbReference type="AlphaFoldDB" id="A0A1C2I6K1"/>
<dbReference type="SUPFAM" id="SSF48173">
    <property type="entry name" value="Cryptochrome/photolyase FAD-binding domain"/>
    <property type="match status" value="1"/>
</dbReference>
<evidence type="ECO:0000259" key="11">
    <source>
        <dbReference type="PROSITE" id="PS51645"/>
    </source>
</evidence>
<dbReference type="PRINTS" id="PR00147">
    <property type="entry name" value="DNAPHOTLYASE"/>
</dbReference>
<dbReference type="PROSITE" id="PS00394">
    <property type="entry name" value="DNA_PHOTOLYASES_1_1"/>
    <property type="match status" value="1"/>
</dbReference>
<keyword evidence="4 8" id="KW-0285">Flavoprotein</keyword>
<dbReference type="InterPro" id="IPR036155">
    <property type="entry name" value="Crypto/Photolyase_N_sf"/>
</dbReference>
<dbReference type="FunFam" id="1.10.579.10:FF:000003">
    <property type="entry name" value="Deoxyribodipyrimidine photo-lyase"/>
    <property type="match status" value="1"/>
</dbReference>
<keyword evidence="5 8" id="KW-0274">FAD</keyword>
<comment type="cofactor">
    <cofactor evidence="1">
        <name>(6R)-5,10-methylene-5,6,7,8-tetrahydrofolate</name>
        <dbReference type="ChEBI" id="CHEBI:15636"/>
    </cofactor>
</comment>
<dbReference type="EMBL" id="LWRY01000302">
    <property type="protein sequence ID" value="OCX67704.1"/>
    <property type="molecule type" value="Genomic_DNA"/>
</dbReference>
<evidence type="ECO:0000313" key="12">
    <source>
        <dbReference type="EMBL" id="OCX67704.1"/>
    </source>
</evidence>
<evidence type="ECO:0000256" key="10">
    <source>
        <dbReference type="RuleBase" id="RU004182"/>
    </source>
</evidence>
<evidence type="ECO:0000313" key="13">
    <source>
        <dbReference type="EMBL" id="OCX71604.1"/>
    </source>
</evidence>
<sequence length="484" mass="56234">MTITIVWLRRDLRLADHPALWEASQEGVVIPLYILDADEQAGTAELWWRHHSLQQLQESLARYGLPLILRRGKPLQILQEIIAETSARAVFWNRRYDPAGIAQDTAIKAELRSQGIAVRSFTGDCLVEPWLHHHDEKPYKVFTPFWKSLLARFSIAPALPEPDFSALPHQLTQDLVTETLAEWHLLPQKPNWAKRFSEFWAPGETGAKNRLQQFLDESLVNYSEGRNFPAQNSVSRLSPHLSHGEISPRQIWQETRFHLRQHPELTDEGEHFLRELGWREFSWHLLFHFPQLPDTPLRPEFADFPWQKDTLLLERWQSGQTGYPIVDAGMRELWQSGWMHNRVRMICASFLIKDLLVSWQEGEAWFWDTLVDADLANNSASWQWVAGSGADAAPYFRIFNPVLQGEKFDPEGKYLRRWIPELSALPDRFIHQPWAADQDLLKKAGVVLGGNYPQRLIDHHEARQQALDIFEKLKKNNLAKSDNL</sequence>
<proteinExistence type="inferred from homology"/>
<feature type="binding site" evidence="8">
    <location>
        <position position="272"/>
    </location>
    <ligand>
        <name>FAD</name>
        <dbReference type="ChEBI" id="CHEBI:57692"/>
    </ligand>
</feature>
<dbReference type="InterPro" id="IPR036134">
    <property type="entry name" value="Crypto/Photolyase_FAD-like_sf"/>
</dbReference>
<dbReference type="PROSITE" id="PS51645">
    <property type="entry name" value="PHR_CRY_ALPHA_BETA"/>
    <property type="match status" value="1"/>
</dbReference>
<evidence type="ECO:0000256" key="9">
    <source>
        <dbReference type="PIRSR" id="PIRSR602081-2"/>
    </source>
</evidence>
<dbReference type="eggNOG" id="COG0415">
    <property type="taxonomic scope" value="Bacteria"/>
</dbReference>
<dbReference type="GO" id="GO:0000719">
    <property type="term" value="P:photoreactive repair"/>
    <property type="evidence" value="ECO:0007669"/>
    <property type="project" value="UniProtKB-ARBA"/>
</dbReference>
<comment type="caution">
    <text evidence="13">The sequence shown here is derived from an EMBL/GenBank/DDBJ whole genome shotgun (WGS) entry which is preliminary data.</text>
</comment>
<evidence type="ECO:0000256" key="8">
    <source>
        <dbReference type="PIRSR" id="PIRSR602081-1"/>
    </source>
</evidence>
<dbReference type="GO" id="GO:0071949">
    <property type="term" value="F:FAD binding"/>
    <property type="evidence" value="ECO:0007669"/>
    <property type="project" value="TreeGrafter"/>
</dbReference>
<evidence type="ECO:0000313" key="14">
    <source>
        <dbReference type="Proteomes" id="UP000094893"/>
    </source>
</evidence>
<dbReference type="Pfam" id="PF00875">
    <property type="entry name" value="DNA_photolyase"/>
    <property type="match status" value="1"/>
</dbReference>
<accession>A0A1C2I6K1</accession>
<dbReference type="PANTHER" id="PTHR11455:SF9">
    <property type="entry name" value="CRYPTOCHROME CIRCADIAN CLOCK 5 ISOFORM X1"/>
    <property type="match status" value="1"/>
</dbReference>
<reference evidence="13 14" key="1">
    <citation type="journal article" date="2016" name="Int. J. Mol. Sci.">
        <title>Comparative genomics of the extreme acidophile Acidithiobacillus thiooxidans reveals intraspecific divergence and niche adaptation.</title>
        <authorList>
            <person name="Zhang X."/>
            <person name="Feng X."/>
            <person name="Tao J."/>
            <person name="Ma L."/>
            <person name="Xiao Y."/>
            <person name="Liang Y."/>
            <person name="Liu X."/>
            <person name="Yin H."/>
        </authorList>
    </citation>
    <scope>NUCLEOTIDE SEQUENCE [LARGE SCALE GENOMIC DNA]</scope>
    <source>
        <strain evidence="13 14">A02</strain>
        <strain evidence="12">DXS-W</strain>
    </source>
</reference>
<dbReference type="GO" id="GO:0003677">
    <property type="term" value="F:DNA binding"/>
    <property type="evidence" value="ECO:0007669"/>
    <property type="project" value="TreeGrafter"/>
</dbReference>
<gene>
    <name evidence="12" type="ORF">A6M23_19945</name>
    <name evidence="13" type="ORF">A6P07_11650</name>
</gene>
<dbReference type="STRING" id="930.GCA_002079865_02306"/>
<feature type="binding site" evidence="8">
    <location>
        <position position="222"/>
    </location>
    <ligand>
        <name>FAD</name>
        <dbReference type="ChEBI" id="CHEBI:57692"/>
    </ligand>
</feature>
<dbReference type="EC" id="4.1.99.3" evidence="2"/>
<keyword evidence="6 10" id="KW-0157">Chromophore</keyword>
<feature type="site" description="Electron transfer via tryptophanyl radical" evidence="9">
    <location>
        <position position="359"/>
    </location>
</feature>
<dbReference type="SUPFAM" id="SSF52425">
    <property type="entry name" value="Cryptochrome/photolyase, N-terminal domain"/>
    <property type="match status" value="1"/>
</dbReference>
<feature type="site" description="Electron transfer via tryptophanyl radical" evidence="9">
    <location>
        <position position="382"/>
    </location>
</feature>
<evidence type="ECO:0000313" key="15">
    <source>
        <dbReference type="Proteomes" id="UP000095008"/>
    </source>
</evidence>